<dbReference type="STRING" id="553219.CAMSH0001_0720"/>
<dbReference type="Proteomes" id="UP000003107">
    <property type="component" value="Unassembled WGS sequence"/>
</dbReference>
<name>C6RH93_9BACT</name>
<reference evidence="1 2" key="1">
    <citation type="submission" date="2009-07" db="EMBL/GenBank/DDBJ databases">
        <authorList>
            <person name="Madupu R."/>
            <person name="Sebastian Y."/>
            <person name="Durkin A.S."/>
            <person name="Torralba M."/>
            <person name="Methe B."/>
            <person name="Sutton G.G."/>
            <person name="Strausberg R.L."/>
            <person name="Nelson K.E."/>
        </authorList>
    </citation>
    <scope>NUCLEOTIDE SEQUENCE [LARGE SCALE GENOMIC DNA]</scope>
    <source>
        <strain evidence="1 2">RM3277</strain>
    </source>
</reference>
<proteinExistence type="predicted"/>
<keyword evidence="2" id="KW-1185">Reference proteome</keyword>
<accession>C6RH93</accession>
<organism evidence="1 2">
    <name type="scientific">Campylobacter showae RM3277</name>
    <dbReference type="NCBI Taxonomy" id="553219"/>
    <lineage>
        <taxon>Bacteria</taxon>
        <taxon>Pseudomonadati</taxon>
        <taxon>Campylobacterota</taxon>
        <taxon>Epsilonproteobacteria</taxon>
        <taxon>Campylobacterales</taxon>
        <taxon>Campylobacteraceae</taxon>
        <taxon>Campylobacter</taxon>
    </lineage>
</organism>
<comment type="caution">
    <text evidence="1">The sequence shown here is derived from an EMBL/GenBank/DDBJ whole genome shotgun (WGS) entry which is preliminary data.</text>
</comment>
<dbReference type="AlphaFoldDB" id="C6RH93"/>
<gene>
    <name evidence="1" type="ORF">CAMSH0001_0720</name>
</gene>
<dbReference type="EMBL" id="ACVQ01000027">
    <property type="protein sequence ID" value="EET79110.1"/>
    <property type="molecule type" value="Genomic_DNA"/>
</dbReference>
<protein>
    <submittedName>
        <fullName evidence="1">Uncharacterized protein</fullName>
    </submittedName>
</protein>
<evidence type="ECO:0000313" key="2">
    <source>
        <dbReference type="Proteomes" id="UP000003107"/>
    </source>
</evidence>
<sequence length="40" mass="4562">MRVWAVRKNKKLARPAKDYGAKPAKSPRYAESLTLFGRLS</sequence>
<evidence type="ECO:0000313" key="1">
    <source>
        <dbReference type="EMBL" id="EET79110.1"/>
    </source>
</evidence>